<sequence length="673" mass="75600">MRVTAFAPLTTLCGLLGTFLPIFLCAQAPSQQPVVKFGQVTAADFQVKPALDDTTAEAVALYESVDTRFEYRNEKITRIAYYYGRIRINKKSGYDQATIQIPLWNQPGNAEYATAIEGQTYTLRNGQVARQKMDKAAVVSERLSEVSNTTKFTLPGVEEGCIIEYRYTVYSPNEEVPPSWEFQHEIPVIWSDYKVTISNYFQFRGLVSGYIPLTVVEQKPVSMGLIPGLNDEGGTLFHYAIANAPAFRNEPYITTPVDYVASIHFELAKIDVPGYTTKIYSLSWPDMDRLLLDKETFSGQYAKATYLRDVTEAIKTKYPASDTLGRVTAAYDYVRTTMTWNEKGNLESDRLKKVLELKKGDAADLNFMLIGLLRNLDINANPVILSTRDHGRINEAYGLLRQFNYVVAHLTLGGKDVMLDATDRFVKPGMLPYRALNAVGRLILPEGKSRFVSLLPAERDVEAKTCTFTITDDGETKGTLVHSYGGYGAVQARASYKRQGEEKFLADVKRRKSTWQVDKAEFTSVDDLNVSMNVKYSLSMTDVAQVAGDRIYLHPMLTEGQSENPFKQPSRQFPIDFGTPIDEAFTATYTLPDGYTADELPKPLVMNLPENAGRFVYQVQQSGKQLTVVSRITIKKPIFGAEEYMFLKEFYDKILLKQGEQVVLVKGAIAEKK</sequence>
<name>A0ABX0QCR5_9BACT</name>
<keyword evidence="4" id="KW-1185">Reference proteome</keyword>
<comment type="caution">
    <text evidence="3">The sequence shown here is derived from an EMBL/GenBank/DDBJ whole genome shotgun (WGS) entry which is preliminary data.</text>
</comment>
<accession>A0ABX0QCR5</accession>
<feature type="chain" id="PRO_5045853720" evidence="1">
    <location>
        <begin position="29"/>
        <end position="673"/>
    </location>
</feature>
<dbReference type="EMBL" id="WAEL01000001">
    <property type="protein sequence ID" value="NID08732.1"/>
    <property type="molecule type" value="Genomic_DNA"/>
</dbReference>
<keyword evidence="1" id="KW-0732">Signal</keyword>
<proteinExistence type="predicted"/>
<feature type="domain" description="Transglutaminase-like" evidence="2">
    <location>
        <begin position="319"/>
        <end position="392"/>
    </location>
</feature>
<dbReference type="RefSeq" id="WP_166690591.1">
    <property type="nucleotide sequence ID" value="NZ_WAEL01000001.1"/>
</dbReference>
<evidence type="ECO:0000313" key="4">
    <source>
        <dbReference type="Proteomes" id="UP000606008"/>
    </source>
</evidence>
<evidence type="ECO:0000256" key="1">
    <source>
        <dbReference type="SAM" id="SignalP"/>
    </source>
</evidence>
<gene>
    <name evidence="3" type="ORF">F7231_00985</name>
</gene>
<reference evidence="4" key="1">
    <citation type="submission" date="2019-09" db="EMBL/GenBank/DDBJ databases">
        <authorList>
            <person name="Jung D.-H."/>
        </authorList>
    </citation>
    <scope>NUCLEOTIDE SEQUENCE [LARGE SCALE GENOMIC DNA]</scope>
    <source>
        <strain evidence="4">JA-25</strain>
    </source>
</reference>
<evidence type="ECO:0000259" key="2">
    <source>
        <dbReference type="Pfam" id="PF01841"/>
    </source>
</evidence>
<dbReference type="Gene3D" id="2.60.120.1130">
    <property type="match status" value="1"/>
</dbReference>
<dbReference type="Pfam" id="PF01841">
    <property type="entry name" value="Transglut_core"/>
    <property type="match status" value="1"/>
</dbReference>
<protein>
    <submittedName>
        <fullName evidence="3">DUF3857 domain-containing protein</fullName>
    </submittedName>
</protein>
<dbReference type="Proteomes" id="UP000606008">
    <property type="component" value="Unassembled WGS sequence"/>
</dbReference>
<dbReference type="Gene3D" id="3.10.620.30">
    <property type="match status" value="1"/>
</dbReference>
<evidence type="ECO:0000313" key="3">
    <source>
        <dbReference type="EMBL" id="NID08732.1"/>
    </source>
</evidence>
<dbReference type="Gene3D" id="2.60.40.3140">
    <property type="match status" value="1"/>
</dbReference>
<reference evidence="4" key="2">
    <citation type="submission" date="2023-07" db="EMBL/GenBank/DDBJ databases">
        <authorList>
            <person name="Jung D.-H."/>
        </authorList>
    </citation>
    <scope>NUCLEOTIDE SEQUENCE [LARGE SCALE GENOMIC DNA]</scope>
    <source>
        <strain evidence="4">JA-25</strain>
    </source>
</reference>
<feature type="signal peptide" evidence="1">
    <location>
        <begin position="1"/>
        <end position="28"/>
    </location>
</feature>
<dbReference type="InterPro" id="IPR002931">
    <property type="entry name" value="Transglutaminase-like"/>
</dbReference>
<organism evidence="3 4">
    <name type="scientific">Fibrivirga algicola</name>
    <dbReference type="NCBI Taxonomy" id="2950420"/>
    <lineage>
        <taxon>Bacteria</taxon>
        <taxon>Pseudomonadati</taxon>
        <taxon>Bacteroidota</taxon>
        <taxon>Cytophagia</taxon>
        <taxon>Cytophagales</taxon>
        <taxon>Spirosomataceae</taxon>
        <taxon>Fibrivirga</taxon>
    </lineage>
</organism>